<reference evidence="1" key="2">
    <citation type="submission" date="2020-09" db="EMBL/GenBank/DDBJ databases">
        <authorList>
            <person name="Sun Q."/>
            <person name="Ohkuma M."/>
        </authorList>
    </citation>
    <scope>NUCLEOTIDE SEQUENCE</scope>
    <source>
        <strain evidence="1">JCM 5016</strain>
    </source>
</reference>
<comment type="caution">
    <text evidence="1">The sequence shown here is derived from an EMBL/GenBank/DDBJ whole genome shotgun (WGS) entry which is preliminary data.</text>
</comment>
<sequence>MVAVAGHHLGLCGVQGCFVTEVGVRVVDLQHATAGGGGDVVFGEKRRRRSVLPADELVHGR</sequence>
<name>A0A918VEG1_9ACTN</name>
<gene>
    <name evidence="1" type="ORF">GCM10010389_31400</name>
</gene>
<dbReference type="Proteomes" id="UP000623010">
    <property type="component" value="Unassembled WGS sequence"/>
</dbReference>
<organism evidence="1 2">
    <name type="scientific">Streptomyces echinoruber</name>
    <dbReference type="NCBI Taxonomy" id="68898"/>
    <lineage>
        <taxon>Bacteria</taxon>
        <taxon>Bacillati</taxon>
        <taxon>Actinomycetota</taxon>
        <taxon>Actinomycetes</taxon>
        <taxon>Kitasatosporales</taxon>
        <taxon>Streptomycetaceae</taxon>
        <taxon>Streptomyces</taxon>
    </lineage>
</organism>
<proteinExistence type="predicted"/>
<dbReference type="EMBL" id="BMWH01000011">
    <property type="protein sequence ID" value="GGZ90721.1"/>
    <property type="molecule type" value="Genomic_DNA"/>
</dbReference>
<evidence type="ECO:0000313" key="2">
    <source>
        <dbReference type="Proteomes" id="UP000623010"/>
    </source>
</evidence>
<reference evidence="1" key="1">
    <citation type="journal article" date="2014" name="Int. J. Syst. Evol. Microbiol.">
        <title>Complete genome sequence of Corynebacterium casei LMG S-19264T (=DSM 44701T), isolated from a smear-ripened cheese.</title>
        <authorList>
            <consortium name="US DOE Joint Genome Institute (JGI-PGF)"/>
            <person name="Walter F."/>
            <person name="Albersmeier A."/>
            <person name="Kalinowski J."/>
            <person name="Ruckert C."/>
        </authorList>
    </citation>
    <scope>NUCLEOTIDE SEQUENCE</scope>
    <source>
        <strain evidence="1">JCM 5016</strain>
    </source>
</reference>
<dbReference type="AlphaFoldDB" id="A0A918VEG1"/>
<keyword evidence="2" id="KW-1185">Reference proteome</keyword>
<evidence type="ECO:0000313" key="1">
    <source>
        <dbReference type="EMBL" id="GGZ90721.1"/>
    </source>
</evidence>
<protein>
    <submittedName>
        <fullName evidence="1">Uncharacterized protein</fullName>
    </submittedName>
</protein>
<accession>A0A918VEG1</accession>